<comment type="catalytic activity">
    <reaction evidence="1">
        <text>2 superoxide + 2 H(+) = H2O2 + O2</text>
        <dbReference type="Rhea" id="RHEA:20696"/>
        <dbReference type="ChEBI" id="CHEBI:15378"/>
        <dbReference type="ChEBI" id="CHEBI:15379"/>
        <dbReference type="ChEBI" id="CHEBI:16240"/>
        <dbReference type="ChEBI" id="CHEBI:18421"/>
        <dbReference type="EC" id="1.15.1.1"/>
    </reaction>
</comment>
<dbReference type="EC" id="1.15.1.1" evidence="1"/>
<evidence type="ECO:0000313" key="4">
    <source>
        <dbReference type="Proteomes" id="UP000286415"/>
    </source>
</evidence>
<dbReference type="GO" id="GO:0004784">
    <property type="term" value="F:superoxide dismutase activity"/>
    <property type="evidence" value="ECO:0007669"/>
    <property type="project" value="UniProtKB-EC"/>
</dbReference>
<dbReference type="PANTHER" id="PTHR10003">
    <property type="entry name" value="SUPEROXIDE DISMUTASE CU-ZN -RELATED"/>
    <property type="match status" value="1"/>
</dbReference>
<dbReference type="SUPFAM" id="SSF49329">
    <property type="entry name" value="Cu,Zn superoxide dismutase-like"/>
    <property type="match status" value="1"/>
</dbReference>
<dbReference type="Pfam" id="PF00080">
    <property type="entry name" value="Sod_Cu"/>
    <property type="match status" value="1"/>
</dbReference>
<comment type="cofactor">
    <cofactor evidence="1">
        <name>Zn(2+)</name>
        <dbReference type="ChEBI" id="CHEBI:29105"/>
    </cofactor>
    <text evidence="1">Binds 1 zinc ion per subunit.</text>
</comment>
<dbReference type="InterPro" id="IPR024134">
    <property type="entry name" value="SOD_Cu/Zn_/chaperone"/>
</dbReference>
<dbReference type="AlphaFoldDB" id="A0A419PQV2"/>
<keyword evidence="1" id="KW-0560">Oxidoreductase</keyword>
<sequence>MILVSPSLIRLILILLQQEEKVQRAEGVATFLGSVNGQVFFTPTERGQISITGVLSGFKKKRTMGVHIHETGDLENQCNNAGGHWNPTNHTHGGLDSKIRHDGDLGNLQTDRKGRMTFNLRVTPSQFDPTDGFIGLSLVIHEQQDDLGLGGNATSLANGNSGRRVACAVIGYKKKPTFEERQLYYQHQLLLQQTIGQGGKTLIGTLFTKLNINLLLERVFLNFPVYSLTVTQMQANSTKRLHRFRNRSHFSRDAKRIYEKTYYSHASSVVSTVTPVVMTMNAPREVWIDRKASYAIQIKPSFVIRCLYRS</sequence>
<evidence type="ECO:0000259" key="2">
    <source>
        <dbReference type="Pfam" id="PF00080"/>
    </source>
</evidence>
<comment type="caution">
    <text evidence="3">The sequence shown here is derived from an EMBL/GenBank/DDBJ whole genome shotgun (WGS) entry which is preliminary data.</text>
</comment>
<comment type="similarity">
    <text evidence="1">Belongs to the Cu-Zn superoxide dismutase family.</text>
</comment>
<comment type="cofactor">
    <cofactor evidence="1">
        <name>Cu cation</name>
        <dbReference type="ChEBI" id="CHEBI:23378"/>
    </cofactor>
    <text evidence="1">Binds 1 copper ion per subunit.</text>
</comment>
<proteinExistence type="inferred from homology"/>
<protein>
    <recommendedName>
        <fullName evidence="1">Superoxide dismutase [Cu-Zn]</fullName>
        <ecNumber evidence="1">1.15.1.1</ecNumber>
    </recommendedName>
</protein>
<keyword evidence="4" id="KW-1185">Reference proteome</keyword>
<evidence type="ECO:0000313" key="3">
    <source>
        <dbReference type="EMBL" id="KAG5446026.1"/>
    </source>
</evidence>
<keyword evidence="1" id="KW-0186">Copper</keyword>
<organism evidence="3 4">
    <name type="scientific">Clonorchis sinensis</name>
    <name type="common">Chinese liver fluke</name>
    <dbReference type="NCBI Taxonomy" id="79923"/>
    <lineage>
        <taxon>Eukaryota</taxon>
        <taxon>Metazoa</taxon>
        <taxon>Spiralia</taxon>
        <taxon>Lophotrochozoa</taxon>
        <taxon>Platyhelminthes</taxon>
        <taxon>Trematoda</taxon>
        <taxon>Digenea</taxon>
        <taxon>Opisthorchiida</taxon>
        <taxon>Opisthorchiata</taxon>
        <taxon>Opisthorchiidae</taxon>
        <taxon>Clonorchis</taxon>
    </lineage>
</organism>
<comment type="function">
    <text evidence="1">Destroys radicals which are normally produced within the cells and which are toxic to biological systems.</text>
</comment>
<dbReference type="InterPro" id="IPR018152">
    <property type="entry name" value="SOD_Cu/Zn_BS"/>
</dbReference>
<dbReference type="EMBL" id="NIRI02000056">
    <property type="protein sequence ID" value="KAG5446026.1"/>
    <property type="molecule type" value="Genomic_DNA"/>
</dbReference>
<dbReference type="InterPro" id="IPR036423">
    <property type="entry name" value="SOD-like_Cu/Zn_dom_sf"/>
</dbReference>
<reference evidence="3 4" key="2">
    <citation type="journal article" date="2021" name="Genomics">
        <title>High-quality reference genome for Clonorchis sinensis.</title>
        <authorList>
            <person name="Young N.D."/>
            <person name="Stroehlein A.J."/>
            <person name="Kinkar L."/>
            <person name="Wang T."/>
            <person name="Sohn W.M."/>
            <person name="Chang B.C.H."/>
            <person name="Kaur P."/>
            <person name="Weisz D."/>
            <person name="Dudchenko O."/>
            <person name="Aiden E.L."/>
            <person name="Korhonen P.K."/>
            <person name="Gasser R.B."/>
        </authorList>
    </citation>
    <scope>NUCLEOTIDE SEQUENCE [LARGE SCALE GENOMIC DNA]</scope>
    <source>
        <strain evidence="3">Cs-k2</strain>
    </source>
</reference>
<name>A0A419PQV2_CLOSI</name>
<dbReference type="InterPro" id="IPR001424">
    <property type="entry name" value="SOD_Cu_Zn_dom"/>
</dbReference>
<accession>A0A419PQV2</accession>
<dbReference type="Proteomes" id="UP000286415">
    <property type="component" value="Unassembled WGS sequence"/>
</dbReference>
<dbReference type="PRINTS" id="PR00068">
    <property type="entry name" value="CUZNDISMTASE"/>
</dbReference>
<dbReference type="OrthoDB" id="2015551at2759"/>
<dbReference type="GO" id="GO:0005507">
    <property type="term" value="F:copper ion binding"/>
    <property type="evidence" value="ECO:0007669"/>
    <property type="project" value="InterPro"/>
</dbReference>
<evidence type="ECO:0000256" key="1">
    <source>
        <dbReference type="RuleBase" id="RU000393"/>
    </source>
</evidence>
<dbReference type="PROSITE" id="PS00332">
    <property type="entry name" value="SOD_CU_ZN_2"/>
    <property type="match status" value="1"/>
</dbReference>
<dbReference type="CDD" id="cd00305">
    <property type="entry name" value="Cu-Zn_Superoxide_Dismutase"/>
    <property type="match status" value="1"/>
</dbReference>
<gene>
    <name evidence="3" type="ORF">CSKR_103901</name>
</gene>
<keyword evidence="1" id="KW-0479">Metal-binding</keyword>
<reference evidence="3 4" key="1">
    <citation type="journal article" date="2018" name="Biotechnol. Adv.">
        <title>Improved genomic resources and new bioinformatic workflow for the carcinogenic parasite Clonorchis sinensis: Biotechnological implications.</title>
        <authorList>
            <person name="Wang D."/>
            <person name="Korhonen P.K."/>
            <person name="Gasser R.B."/>
            <person name="Young N.D."/>
        </authorList>
    </citation>
    <scope>NUCLEOTIDE SEQUENCE [LARGE SCALE GENOMIC DNA]</scope>
    <source>
        <strain evidence="3">Cs-k2</strain>
    </source>
</reference>
<dbReference type="STRING" id="79923.A0A419PQV2"/>
<feature type="domain" description="Superoxide dismutase copper/zinc binding" evidence="2">
    <location>
        <begin position="35"/>
        <end position="170"/>
    </location>
</feature>
<dbReference type="InParanoid" id="A0A419PQV2"/>
<dbReference type="Gene3D" id="2.60.40.200">
    <property type="entry name" value="Superoxide dismutase, copper/zinc binding domain"/>
    <property type="match status" value="1"/>
</dbReference>
<keyword evidence="1" id="KW-0862">Zinc</keyword>